<dbReference type="AlphaFoldDB" id="A0A1U7NK69"/>
<sequence>MMKSFLKGVRQSILIMLDYIPIAIAYASLARTFGLNLLETISMSLFVYTGAGQMSAAGMLAKGIGMIAIVMTVFIMNLRHIIMSTVVMEDLRHVPWWKRCILAFGVTDEVFAVYTMEDEKNKGSGMIFFGIMLGAWLSWNLGTLIGYGLSGYLSASLMASFGMALYAMFIALLMPALCKLKKLWIPVGVSALIGMLISSFVSSNAGLIIGSLAGAFVGTFVLSEEDLS</sequence>
<evidence type="ECO:0000256" key="6">
    <source>
        <dbReference type="ARBA" id="ARBA00022989"/>
    </source>
</evidence>
<feature type="transmembrane region" description="Helical" evidence="8">
    <location>
        <begin position="12"/>
        <end position="34"/>
    </location>
</feature>
<dbReference type="Pfam" id="PF03591">
    <property type="entry name" value="AzlC"/>
    <property type="match status" value="1"/>
</dbReference>
<dbReference type="GeneID" id="78276345"/>
<evidence type="ECO:0000313" key="9">
    <source>
        <dbReference type="EMBL" id="OLU44479.1"/>
    </source>
</evidence>
<dbReference type="PANTHER" id="PTHR34979">
    <property type="entry name" value="INNER MEMBRANE PROTEIN YGAZ"/>
    <property type="match status" value="1"/>
</dbReference>
<dbReference type="STRING" id="1862672.BO225_10385"/>
<protein>
    <recommendedName>
        <fullName evidence="11">Branched-chain amino acid ABC transporter permease</fullName>
    </recommendedName>
</protein>
<dbReference type="OrthoDB" id="3177005at2"/>
<evidence type="ECO:0000256" key="5">
    <source>
        <dbReference type="ARBA" id="ARBA00022692"/>
    </source>
</evidence>
<keyword evidence="3" id="KW-0813">Transport</keyword>
<keyword evidence="4" id="KW-1003">Cell membrane</keyword>
<dbReference type="EMBL" id="MPKA01000106">
    <property type="protein sequence ID" value="OLU44479.1"/>
    <property type="molecule type" value="Genomic_DNA"/>
</dbReference>
<dbReference type="InterPro" id="IPR011606">
    <property type="entry name" value="Brnchd-chn_aa_trnsp_permease"/>
</dbReference>
<gene>
    <name evidence="9" type="ORF">BO225_10385</name>
</gene>
<evidence type="ECO:0000256" key="1">
    <source>
        <dbReference type="ARBA" id="ARBA00004651"/>
    </source>
</evidence>
<comment type="similarity">
    <text evidence="2">Belongs to the AzlC family.</text>
</comment>
<dbReference type="GO" id="GO:0005886">
    <property type="term" value="C:plasma membrane"/>
    <property type="evidence" value="ECO:0007669"/>
    <property type="project" value="UniProtKB-SubCell"/>
</dbReference>
<feature type="transmembrane region" description="Helical" evidence="8">
    <location>
        <begin position="126"/>
        <end position="149"/>
    </location>
</feature>
<keyword evidence="7 8" id="KW-0472">Membrane</keyword>
<dbReference type="Proteomes" id="UP000186705">
    <property type="component" value="Unassembled WGS sequence"/>
</dbReference>
<evidence type="ECO:0000256" key="8">
    <source>
        <dbReference type="SAM" id="Phobius"/>
    </source>
</evidence>
<evidence type="ECO:0008006" key="11">
    <source>
        <dbReference type="Google" id="ProtNLM"/>
    </source>
</evidence>
<comment type="caution">
    <text evidence="9">The sequence shown here is derived from an EMBL/GenBank/DDBJ whole genome shotgun (WGS) entry which is preliminary data.</text>
</comment>
<name>A0A1U7NK69_9FIRM</name>
<accession>A0A1U7NK69</accession>
<feature type="transmembrane region" description="Helical" evidence="8">
    <location>
        <begin position="183"/>
        <end position="201"/>
    </location>
</feature>
<evidence type="ECO:0000256" key="7">
    <source>
        <dbReference type="ARBA" id="ARBA00023136"/>
    </source>
</evidence>
<keyword evidence="10" id="KW-1185">Reference proteome</keyword>
<keyword evidence="6 8" id="KW-1133">Transmembrane helix</keyword>
<dbReference type="GO" id="GO:1903785">
    <property type="term" value="P:L-valine transmembrane transport"/>
    <property type="evidence" value="ECO:0007669"/>
    <property type="project" value="TreeGrafter"/>
</dbReference>
<comment type="subcellular location">
    <subcellularLocation>
        <location evidence="1">Cell membrane</location>
        <topology evidence="1">Multi-pass membrane protein</topology>
    </subcellularLocation>
</comment>
<keyword evidence="5 8" id="KW-0812">Transmembrane</keyword>
<feature type="transmembrane region" description="Helical" evidence="8">
    <location>
        <begin position="155"/>
        <end position="176"/>
    </location>
</feature>
<feature type="transmembrane region" description="Helical" evidence="8">
    <location>
        <begin position="54"/>
        <end position="78"/>
    </location>
</feature>
<evidence type="ECO:0000256" key="2">
    <source>
        <dbReference type="ARBA" id="ARBA00010735"/>
    </source>
</evidence>
<dbReference type="PANTHER" id="PTHR34979:SF1">
    <property type="entry name" value="INNER MEMBRANE PROTEIN YGAZ"/>
    <property type="match status" value="1"/>
</dbReference>
<evidence type="ECO:0000256" key="4">
    <source>
        <dbReference type="ARBA" id="ARBA00022475"/>
    </source>
</evidence>
<organism evidence="9 10">
    <name type="scientific">Dubosiella newyorkensis</name>
    <dbReference type="NCBI Taxonomy" id="1862672"/>
    <lineage>
        <taxon>Bacteria</taxon>
        <taxon>Bacillati</taxon>
        <taxon>Bacillota</taxon>
        <taxon>Erysipelotrichia</taxon>
        <taxon>Erysipelotrichales</taxon>
        <taxon>Erysipelotrichaceae</taxon>
        <taxon>Dubosiella</taxon>
    </lineage>
</organism>
<dbReference type="RefSeq" id="WP_076342176.1">
    <property type="nucleotide sequence ID" value="NZ_JBGNFS010000003.1"/>
</dbReference>
<proteinExistence type="inferred from homology"/>
<evidence type="ECO:0000313" key="10">
    <source>
        <dbReference type="Proteomes" id="UP000186705"/>
    </source>
</evidence>
<evidence type="ECO:0000256" key="3">
    <source>
        <dbReference type="ARBA" id="ARBA00022448"/>
    </source>
</evidence>
<reference evidence="9 10" key="1">
    <citation type="submission" date="2016-11" db="EMBL/GenBank/DDBJ databases">
        <title>Description of two novel members of the family Erysipelotrichaceae: Ileibacterium lipovorans gen. nov., sp. nov. and Dubosiella newyorkensis, gen. nov., sp. nov.</title>
        <authorList>
            <person name="Cox L.M."/>
            <person name="Sohn J."/>
            <person name="Tyrrell K.L."/>
            <person name="Citron D.M."/>
            <person name="Lawson P.A."/>
            <person name="Patel N.B."/>
            <person name="Iizumi T."/>
            <person name="Perez-Perez G.I."/>
            <person name="Goldstein E.J."/>
            <person name="Blaser M.J."/>
        </authorList>
    </citation>
    <scope>NUCLEOTIDE SEQUENCE [LARGE SCALE GENOMIC DNA]</scope>
    <source>
        <strain evidence="9 10">NYU-BL-A4</strain>
    </source>
</reference>